<name>A0ACC3SL98_9PEZI</name>
<accession>A0ACC3SL98</accession>
<comment type="caution">
    <text evidence="1">The sequence shown here is derived from an EMBL/GenBank/DDBJ whole genome shotgun (WGS) entry which is preliminary data.</text>
</comment>
<keyword evidence="2" id="KW-1185">Reference proteome</keyword>
<organism evidence="1 2">
    <name type="scientific">Zalaria obscura</name>
    <dbReference type="NCBI Taxonomy" id="2024903"/>
    <lineage>
        <taxon>Eukaryota</taxon>
        <taxon>Fungi</taxon>
        <taxon>Dikarya</taxon>
        <taxon>Ascomycota</taxon>
        <taxon>Pezizomycotina</taxon>
        <taxon>Dothideomycetes</taxon>
        <taxon>Dothideomycetidae</taxon>
        <taxon>Dothideales</taxon>
        <taxon>Zalariaceae</taxon>
        <taxon>Zalaria</taxon>
    </lineage>
</organism>
<reference evidence="1" key="1">
    <citation type="submission" date="2024-02" db="EMBL/GenBank/DDBJ databases">
        <title>Metagenome Assembled Genome of Zalaria obscura JY119.</title>
        <authorList>
            <person name="Vighnesh L."/>
            <person name="Jagadeeshwari U."/>
            <person name="Venkata Ramana C."/>
            <person name="Sasikala C."/>
        </authorList>
    </citation>
    <scope>NUCLEOTIDE SEQUENCE</scope>
    <source>
        <strain evidence="1">JY119</strain>
    </source>
</reference>
<gene>
    <name evidence="1" type="ORF">M8818_001263</name>
</gene>
<proteinExistence type="predicted"/>
<protein>
    <submittedName>
        <fullName evidence="1">Uncharacterized protein</fullName>
    </submittedName>
</protein>
<dbReference type="Proteomes" id="UP001320706">
    <property type="component" value="Unassembled WGS sequence"/>
</dbReference>
<sequence>MPTRGAWNRCERAWQVTSRSHPWAMYRFGQFMREGTFGADTWGPARKFVSIAEEAPVGKQHAKGRGRPGRAKRAEAQNAGPHVAPPDRSSASLSYRRRSGTQFRSWRPSDKTPKGAFSQEASMK</sequence>
<evidence type="ECO:0000313" key="1">
    <source>
        <dbReference type="EMBL" id="KAK8217505.1"/>
    </source>
</evidence>
<evidence type="ECO:0000313" key="2">
    <source>
        <dbReference type="Proteomes" id="UP001320706"/>
    </source>
</evidence>
<dbReference type="EMBL" id="JAMKPW020000005">
    <property type="protein sequence ID" value="KAK8217505.1"/>
    <property type="molecule type" value="Genomic_DNA"/>
</dbReference>